<organism evidence="1 2">
    <name type="scientific">Flavobacterium johnsoniae</name>
    <name type="common">Cytophaga johnsonae</name>
    <dbReference type="NCBI Taxonomy" id="986"/>
    <lineage>
        <taxon>Bacteria</taxon>
        <taxon>Pseudomonadati</taxon>
        <taxon>Bacteroidota</taxon>
        <taxon>Flavobacteriia</taxon>
        <taxon>Flavobacteriales</taxon>
        <taxon>Flavobacteriaceae</taxon>
        <taxon>Flavobacterium</taxon>
    </lineage>
</organism>
<reference evidence="1 2" key="1">
    <citation type="submission" date="2016-11" db="EMBL/GenBank/DDBJ databases">
        <authorList>
            <person name="Jaros S."/>
            <person name="Januszkiewicz K."/>
            <person name="Wedrychowicz H."/>
        </authorList>
    </citation>
    <scope>NUCLEOTIDE SEQUENCE [LARGE SCALE GENOMIC DNA]</scope>
    <source>
        <strain evidence="1 2">DSM 6792</strain>
    </source>
</reference>
<dbReference type="AlphaFoldDB" id="A0A1M5V6S4"/>
<name>A0A1M5V6S4_FLAJO</name>
<protein>
    <submittedName>
        <fullName evidence="1">Uncharacterized protein</fullName>
    </submittedName>
</protein>
<dbReference type="EMBL" id="FQWH01000016">
    <property type="protein sequence ID" value="SHH70900.1"/>
    <property type="molecule type" value="Genomic_DNA"/>
</dbReference>
<sequence length="198" mass="23215">MKNLFFLVFFFSLNSYSQNSFILKKDGTKIEISDKFTDFGVINIDKRISYVIPGKTWEKYITYKDLDYASFGPYVFKSFIIKKKQKGYFVLAEDVDKRLVCLVTAVTTKQGKSLYSTITYYDILVLDLNNNIIETLDFKGTSKSLDHVELRKKVPELIKRNFKNCPKVIERMESFNTNDEYFMDILGFFDSPVYLKCN</sequence>
<evidence type="ECO:0000313" key="2">
    <source>
        <dbReference type="Proteomes" id="UP000184112"/>
    </source>
</evidence>
<proteinExistence type="predicted"/>
<evidence type="ECO:0000313" key="1">
    <source>
        <dbReference type="EMBL" id="SHH70900.1"/>
    </source>
</evidence>
<gene>
    <name evidence="1" type="ORF">SAMN05444388_11613</name>
</gene>
<dbReference type="Proteomes" id="UP000184112">
    <property type="component" value="Unassembled WGS sequence"/>
</dbReference>
<accession>A0A1M5V6S4</accession>
<dbReference type="RefSeq" id="WP_073411296.1">
    <property type="nucleotide sequence ID" value="NZ_FQWH01000016.1"/>
</dbReference>